<accession>A0AAW1BTX3</accession>
<dbReference type="InterPro" id="IPR036051">
    <property type="entry name" value="KRAB_dom_sf"/>
</dbReference>
<protein>
    <submittedName>
        <fullName evidence="3">Zinc finger protein</fullName>
    </submittedName>
</protein>
<dbReference type="Proteomes" id="UP001474421">
    <property type="component" value="Unassembled WGS sequence"/>
</dbReference>
<dbReference type="Gene3D" id="1.10.4020.10">
    <property type="entry name" value="DNA breaking-rejoining enzymes"/>
    <property type="match status" value="1"/>
</dbReference>
<feature type="domain" description="KRAB" evidence="2">
    <location>
        <begin position="279"/>
        <end position="354"/>
    </location>
</feature>
<sequence length="448" mass="49644">MVPGQEGKEDEEGATFGGAEAFLGREKKLGGAGFAPGTGGGSERKSMESWVRECGAETSSQAVALVEGFLLSQAEEQKQQVKLQSVAVEIRDPGGRKNPSNPPQELFFRRIPQDDPSQNTSGERGRMKLTPLFGGSETMVEPPNQEGPVSFEEVAVYFSEEEWSQLDTHQKELHWEVMLENHRNVVSLGENGQENKDSREPFQAEEKKKQIELQSFTGEIRYPEGRSNTSNPSQELFSWRISEEHPSQESSGGMSQMKFPPPFDGAETVVETPNQEGPVSFEEVAVYFSEVEWSHLDRDQKVLHSEVMMENHRNVASLGNYGQENKYSRELLQVIKAGDGTEKPSDLAHFEASSDLCGDFIVAILEESESRSSEVFSIVTQFLDRKKRKMEKLPPLDKEPMRGAFSSTPMSIIPVPPLLPDALFPAIAGSLGTLCKVHKGMCTASGRK</sequence>
<keyword evidence="4" id="KW-1185">Reference proteome</keyword>
<evidence type="ECO:0000313" key="3">
    <source>
        <dbReference type="EMBL" id="KAK9405311.1"/>
    </source>
</evidence>
<organism evidence="3 4">
    <name type="scientific">Crotalus adamanteus</name>
    <name type="common">Eastern diamondback rattlesnake</name>
    <dbReference type="NCBI Taxonomy" id="8729"/>
    <lineage>
        <taxon>Eukaryota</taxon>
        <taxon>Metazoa</taxon>
        <taxon>Chordata</taxon>
        <taxon>Craniata</taxon>
        <taxon>Vertebrata</taxon>
        <taxon>Euteleostomi</taxon>
        <taxon>Lepidosauria</taxon>
        <taxon>Squamata</taxon>
        <taxon>Bifurcata</taxon>
        <taxon>Unidentata</taxon>
        <taxon>Episquamata</taxon>
        <taxon>Toxicofera</taxon>
        <taxon>Serpentes</taxon>
        <taxon>Colubroidea</taxon>
        <taxon>Viperidae</taxon>
        <taxon>Crotalinae</taxon>
        <taxon>Crotalus</taxon>
    </lineage>
</organism>
<evidence type="ECO:0000256" key="1">
    <source>
        <dbReference type="SAM" id="MobiDB-lite"/>
    </source>
</evidence>
<dbReference type="SUPFAM" id="SSF109640">
    <property type="entry name" value="KRAB domain (Kruppel-associated box)"/>
    <property type="match status" value="2"/>
</dbReference>
<dbReference type="EMBL" id="JAOTOJ010000002">
    <property type="protein sequence ID" value="KAK9405311.1"/>
    <property type="molecule type" value="Genomic_DNA"/>
</dbReference>
<dbReference type="InterPro" id="IPR050169">
    <property type="entry name" value="Krueppel_C2H2_ZnF"/>
</dbReference>
<reference evidence="3 4" key="1">
    <citation type="journal article" date="2024" name="Proc. Natl. Acad. Sci. U.S.A.">
        <title>The genetic regulatory architecture and epigenomic basis for age-related changes in rattlesnake venom.</title>
        <authorList>
            <person name="Hogan M.P."/>
            <person name="Holding M.L."/>
            <person name="Nystrom G.S."/>
            <person name="Colston T.J."/>
            <person name="Bartlett D.A."/>
            <person name="Mason A.J."/>
            <person name="Ellsworth S.A."/>
            <person name="Rautsaw R.M."/>
            <person name="Lawrence K.C."/>
            <person name="Strickland J.L."/>
            <person name="He B."/>
            <person name="Fraser P."/>
            <person name="Margres M.J."/>
            <person name="Gilbert D.M."/>
            <person name="Gibbs H.L."/>
            <person name="Parkinson C.L."/>
            <person name="Rokyta D.R."/>
        </authorList>
    </citation>
    <scope>NUCLEOTIDE SEQUENCE [LARGE SCALE GENOMIC DNA]</scope>
    <source>
        <strain evidence="3">DRR0105</strain>
    </source>
</reference>
<evidence type="ECO:0000259" key="2">
    <source>
        <dbReference type="PROSITE" id="PS50805"/>
    </source>
</evidence>
<feature type="region of interest" description="Disordered" evidence="1">
    <location>
        <begin position="90"/>
        <end position="126"/>
    </location>
</feature>
<feature type="domain" description="KRAB" evidence="2">
    <location>
        <begin position="149"/>
        <end position="223"/>
    </location>
</feature>
<feature type="compositionally biased region" description="Basic and acidic residues" evidence="1">
    <location>
        <begin position="42"/>
        <end position="53"/>
    </location>
</feature>
<name>A0AAW1BTX3_CROAD</name>
<dbReference type="Gene3D" id="6.10.140.140">
    <property type="match status" value="2"/>
</dbReference>
<feature type="region of interest" description="Disordered" evidence="1">
    <location>
        <begin position="1"/>
        <end position="53"/>
    </location>
</feature>
<dbReference type="PANTHER" id="PTHR23232">
    <property type="entry name" value="KRAB DOMAIN C2H2 ZINC FINGER"/>
    <property type="match status" value="1"/>
</dbReference>
<dbReference type="AlphaFoldDB" id="A0AAW1BTX3"/>
<dbReference type="PROSITE" id="PS50805">
    <property type="entry name" value="KRAB"/>
    <property type="match status" value="2"/>
</dbReference>
<proteinExistence type="predicted"/>
<dbReference type="Pfam" id="PF01352">
    <property type="entry name" value="KRAB"/>
    <property type="match status" value="2"/>
</dbReference>
<dbReference type="PANTHER" id="PTHR23232:SF133">
    <property type="entry name" value="RIKEN CDNA 1700020N01 GENE"/>
    <property type="match status" value="1"/>
</dbReference>
<dbReference type="CDD" id="cd07765">
    <property type="entry name" value="KRAB_A-box"/>
    <property type="match status" value="2"/>
</dbReference>
<gene>
    <name evidence="3" type="ORF">NXF25_004085</name>
</gene>
<evidence type="ECO:0000313" key="4">
    <source>
        <dbReference type="Proteomes" id="UP001474421"/>
    </source>
</evidence>
<comment type="caution">
    <text evidence="3">The sequence shown here is derived from an EMBL/GenBank/DDBJ whole genome shotgun (WGS) entry which is preliminary data.</text>
</comment>
<dbReference type="InterPro" id="IPR001909">
    <property type="entry name" value="KRAB"/>
</dbReference>
<dbReference type="InterPro" id="IPR038269">
    <property type="entry name" value="SCAN_sf"/>
</dbReference>
<dbReference type="SMART" id="SM00349">
    <property type="entry name" value="KRAB"/>
    <property type="match status" value="2"/>
</dbReference>
<dbReference type="GO" id="GO:0006355">
    <property type="term" value="P:regulation of DNA-templated transcription"/>
    <property type="evidence" value="ECO:0007669"/>
    <property type="project" value="InterPro"/>
</dbReference>
<feature type="compositionally biased region" description="Gly residues" evidence="1">
    <location>
        <begin position="30"/>
        <end position="41"/>
    </location>
</feature>